<dbReference type="PANTHER" id="PTHR43343">
    <property type="entry name" value="PEPTIDASE S12"/>
    <property type="match status" value="1"/>
</dbReference>
<evidence type="ECO:0000313" key="4">
    <source>
        <dbReference type="EMBL" id="GAA0574134.1"/>
    </source>
</evidence>
<dbReference type="SUPFAM" id="SSF50494">
    <property type="entry name" value="Trypsin-like serine proteases"/>
    <property type="match status" value="1"/>
</dbReference>
<dbReference type="InterPro" id="IPR051201">
    <property type="entry name" value="Chloro_Bact_Ser_Proteases"/>
</dbReference>
<organism evidence="4 5">
    <name type="scientific">Craurococcus roseus</name>
    <dbReference type="NCBI Taxonomy" id="77585"/>
    <lineage>
        <taxon>Bacteria</taxon>
        <taxon>Pseudomonadati</taxon>
        <taxon>Pseudomonadota</taxon>
        <taxon>Alphaproteobacteria</taxon>
        <taxon>Acetobacterales</taxon>
        <taxon>Acetobacteraceae</taxon>
        <taxon>Craurococcus</taxon>
    </lineage>
</organism>
<dbReference type="InterPro" id="IPR001940">
    <property type="entry name" value="Peptidase_S1C"/>
</dbReference>
<dbReference type="EMBL" id="BAAAFZ010000008">
    <property type="protein sequence ID" value="GAA0574134.1"/>
    <property type="molecule type" value="Genomic_DNA"/>
</dbReference>
<dbReference type="Pfam" id="PF17820">
    <property type="entry name" value="PDZ_6"/>
    <property type="match status" value="1"/>
</dbReference>
<keyword evidence="2" id="KW-0378">Hydrolase</keyword>
<dbReference type="InterPro" id="IPR001478">
    <property type="entry name" value="PDZ"/>
</dbReference>
<dbReference type="InterPro" id="IPR041489">
    <property type="entry name" value="PDZ_6"/>
</dbReference>
<proteinExistence type="predicted"/>
<evidence type="ECO:0000256" key="2">
    <source>
        <dbReference type="ARBA" id="ARBA00022801"/>
    </source>
</evidence>
<dbReference type="InterPro" id="IPR009003">
    <property type="entry name" value="Peptidase_S1_PA"/>
</dbReference>
<dbReference type="PANTHER" id="PTHR43343:SF3">
    <property type="entry name" value="PROTEASE DO-LIKE 8, CHLOROPLASTIC"/>
    <property type="match status" value="1"/>
</dbReference>
<evidence type="ECO:0000256" key="1">
    <source>
        <dbReference type="ARBA" id="ARBA00022670"/>
    </source>
</evidence>
<dbReference type="GO" id="GO:0006508">
    <property type="term" value="P:proteolysis"/>
    <property type="evidence" value="ECO:0007669"/>
    <property type="project" value="UniProtKB-KW"/>
</dbReference>
<comment type="caution">
    <text evidence="4">The sequence shown here is derived from an EMBL/GenBank/DDBJ whole genome shotgun (WGS) entry which is preliminary data.</text>
</comment>
<dbReference type="InterPro" id="IPR036034">
    <property type="entry name" value="PDZ_sf"/>
</dbReference>
<evidence type="ECO:0000259" key="3">
    <source>
        <dbReference type="SMART" id="SM00228"/>
    </source>
</evidence>
<keyword evidence="1 4" id="KW-0645">Protease</keyword>
<reference evidence="5" key="1">
    <citation type="journal article" date="2019" name="Int. J. Syst. Evol. Microbiol.">
        <title>The Global Catalogue of Microorganisms (GCM) 10K type strain sequencing project: providing services to taxonomists for standard genome sequencing and annotation.</title>
        <authorList>
            <consortium name="The Broad Institute Genomics Platform"/>
            <consortium name="The Broad Institute Genome Sequencing Center for Infectious Disease"/>
            <person name="Wu L."/>
            <person name="Ma J."/>
        </authorList>
    </citation>
    <scope>NUCLEOTIDE SEQUENCE [LARGE SCALE GENOMIC DNA]</scope>
    <source>
        <strain evidence="5">JCM 9933</strain>
    </source>
</reference>
<dbReference type="Proteomes" id="UP001501588">
    <property type="component" value="Unassembled WGS sequence"/>
</dbReference>
<name>A0ABP3PS76_9PROT</name>
<dbReference type="PRINTS" id="PR00834">
    <property type="entry name" value="PROTEASES2C"/>
</dbReference>
<keyword evidence="5" id="KW-1185">Reference proteome</keyword>
<dbReference type="SMART" id="SM00228">
    <property type="entry name" value="PDZ"/>
    <property type="match status" value="1"/>
</dbReference>
<dbReference type="Pfam" id="PF13365">
    <property type="entry name" value="Trypsin_2"/>
    <property type="match status" value="1"/>
</dbReference>
<gene>
    <name evidence="4" type="ORF">GCM10009416_11080</name>
</gene>
<accession>A0ABP3PS76</accession>
<dbReference type="Gene3D" id="2.30.42.10">
    <property type="match status" value="1"/>
</dbReference>
<dbReference type="SUPFAM" id="SSF50156">
    <property type="entry name" value="PDZ domain-like"/>
    <property type="match status" value="1"/>
</dbReference>
<dbReference type="GO" id="GO:0008233">
    <property type="term" value="F:peptidase activity"/>
    <property type="evidence" value="ECO:0007669"/>
    <property type="project" value="UniProtKB-KW"/>
</dbReference>
<dbReference type="RefSeq" id="WP_343894159.1">
    <property type="nucleotide sequence ID" value="NZ_BAAAFZ010000008.1"/>
</dbReference>
<evidence type="ECO:0000313" key="5">
    <source>
        <dbReference type="Proteomes" id="UP001501588"/>
    </source>
</evidence>
<protein>
    <submittedName>
        <fullName evidence="4">S1C family serine protease</fullName>
    </submittedName>
</protein>
<feature type="domain" description="PDZ" evidence="3">
    <location>
        <begin position="210"/>
        <end position="293"/>
    </location>
</feature>
<sequence>MTTAAPQADDFLARLSAAAAATVADAAPVLAAVDAGRWRRLAGILWRPGVVVTSRQALPRNPERYAVSVGGGEARAATLAGDDPGTNVAVLRVEGEGAPARMRRSEGEQAPGMLALLVGAGEGGRPTARLATVHATGPAWHSLAGGRIDRLLRLDGRLGSSEEGGPVLDAAGALLGMSTAGPRGRALVIPHETVERVLDPILSHGRVGRAWLGLGLQPVEVPAALREAAGGRESGLMVVGLAAGGPAEQAGVLPGDILLAFGGVSVDRPRGLAALLGPERVGQETELRLMRAGEVRAVAVTPAPRPAAAAA</sequence>
<dbReference type="Gene3D" id="2.40.10.120">
    <property type="match status" value="1"/>
</dbReference>